<evidence type="ECO:0000313" key="2">
    <source>
        <dbReference type="Proteomes" id="UP001597400"/>
    </source>
</evidence>
<proteinExistence type="predicted"/>
<comment type="caution">
    <text evidence="1">The sequence shown here is derived from an EMBL/GenBank/DDBJ whole genome shotgun (WGS) entry which is preliminary data.</text>
</comment>
<evidence type="ECO:0000313" key="1">
    <source>
        <dbReference type="EMBL" id="MFD1950681.1"/>
    </source>
</evidence>
<reference evidence="2" key="1">
    <citation type="journal article" date="2019" name="Int. J. Syst. Evol. Microbiol.">
        <title>The Global Catalogue of Microorganisms (GCM) 10K type strain sequencing project: providing services to taxonomists for standard genome sequencing and annotation.</title>
        <authorList>
            <consortium name="The Broad Institute Genomics Platform"/>
            <consortium name="The Broad Institute Genome Sequencing Center for Infectious Disease"/>
            <person name="Wu L."/>
            <person name="Ma J."/>
        </authorList>
    </citation>
    <scope>NUCLEOTIDE SEQUENCE [LARGE SCALE GENOMIC DNA]</scope>
    <source>
        <strain evidence="2">CGMCC 1.12702</strain>
    </source>
</reference>
<dbReference type="Proteomes" id="UP001597400">
    <property type="component" value="Unassembled WGS sequence"/>
</dbReference>
<dbReference type="RefSeq" id="WP_380928882.1">
    <property type="nucleotide sequence ID" value="NZ_JBHUGS010000002.1"/>
</dbReference>
<name>A0ABW4U072_9SPHN</name>
<organism evidence="1 2">
    <name type="scientific">Sphingomonas arantia</name>
    <dbReference type="NCBI Taxonomy" id="1460676"/>
    <lineage>
        <taxon>Bacteria</taxon>
        <taxon>Pseudomonadati</taxon>
        <taxon>Pseudomonadota</taxon>
        <taxon>Alphaproteobacteria</taxon>
        <taxon>Sphingomonadales</taxon>
        <taxon>Sphingomonadaceae</taxon>
        <taxon>Sphingomonas</taxon>
    </lineage>
</organism>
<dbReference type="EMBL" id="JBHUGS010000002">
    <property type="protein sequence ID" value="MFD1950681.1"/>
    <property type="molecule type" value="Genomic_DNA"/>
</dbReference>
<accession>A0ABW4U072</accession>
<protein>
    <submittedName>
        <fullName evidence="1">Uncharacterized protein</fullName>
    </submittedName>
</protein>
<gene>
    <name evidence="1" type="ORF">ACFSGX_07865</name>
</gene>
<sequence length="93" mass="9441">MADIMAKGFQAVSAAILQNAEKQFHQEVALFAVIELLSQSPVLADPTAREGFAIAIATAAGVPDTTGHNALLASAAAVVRKGAPKSTVIEPSG</sequence>
<keyword evidence="2" id="KW-1185">Reference proteome</keyword>